<dbReference type="RefSeq" id="WP_019934589.1">
    <property type="nucleotide sequence ID" value="NZ_CP166302.1"/>
</dbReference>
<dbReference type="PROSITE" id="PS51257">
    <property type="entry name" value="PROKAR_LIPOPROTEIN"/>
    <property type="match status" value="1"/>
</dbReference>
<gene>
    <name evidence="3" type="ORF">AB9R89_05105</name>
</gene>
<sequence>MKKLSPLLLCVLLAACAGKPDSDTAANTESKKQTPQTSEQQPPQGPVTPKGEFARIDVSRSQQAMDDIAAGKADTINTILQDPNSYAPPVLYLMSAIMFDNDYEDQGTFWYYVAQLRARSDANKSGDNTTHAAVSQLNKQFGVRIGPHSMGNPDRLQAIVNQVLQWDSEQTRDYDPRWIALQGRDVATETTIDFAPEAKWQEINALTRNQYRQGLEQALAEIREKQAEQAK</sequence>
<comment type="caution">
    <text evidence="3">The sequence shown here is derived from an EMBL/GenBank/DDBJ whole genome shotgun (WGS) entry which is preliminary data.</text>
</comment>
<feature type="region of interest" description="Disordered" evidence="1">
    <location>
        <begin position="20"/>
        <end position="51"/>
    </location>
</feature>
<protein>
    <recommendedName>
        <fullName evidence="5">Lipoprotein</fullName>
    </recommendedName>
</protein>
<evidence type="ECO:0000256" key="2">
    <source>
        <dbReference type="SAM" id="SignalP"/>
    </source>
</evidence>
<keyword evidence="4" id="KW-1185">Reference proteome</keyword>
<evidence type="ECO:0000256" key="1">
    <source>
        <dbReference type="SAM" id="MobiDB-lite"/>
    </source>
</evidence>
<dbReference type="EMBL" id="JBGFTR010000005">
    <property type="protein sequence ID" value="MFH7564702.1"/>
    <property type="molecule type" value="Genomic_DNA"/>
</dbReference>
<proteinExistence type="predicted"/>
<evidence type="ECO:0008006" key="5">
    <source>
        <dbReference type="Google" id="ProtNLM"/>
    </source>
</evidence>
<feature type="chain" id="PRO_5046638015" description="Lipoprotein" evidence="2">
    <location>
        <begin position="26"/>
        <end position="231"/>
    </location>
</feature>
<keyword evidence="2" id="KW-0732">Signal</keyword>
<evidence type="ECO:0000313" key="4">
    <source>
        <dbReference type="Proteomes" id="UP001610706"/>
    </source>
</evidence>
<name>A0ABW7NZQ3_9GAMM</name>
<dbReference type="Proteomes" id="UP001610706">
    <property type="component" value="Unassembled WGS sequence"/>
</dbReference>
<evidence type="ECO:0000313" key="3">
    <source>
        <dbReference type="EMBL" id="MFH7564702.1"/>
    </source>
</evidence>
<reference evidence="3 4" key="1">
    <citation type="submission" date="2024-08" db="EMBL/GenBank/DDBJ databases">
        <title>Oceanimonas smirnovii Genome sequencing and assembly.</title>
        <authorList>
            <person name="Tang B."/>
        </authorList>
    </citation>
    <scope>NUCLEOTIDE SEQUENCE [LARGE SCALE GENOMIC DNA]</scope>
    <source>
        <strain evidence="3 4">OS2020-119</strain>
    </source>
</reference>
<feature type="signal peptide" evidence="2">
    <location>
        <begin position="1"/>
        <end position="25"/>
    </location>
</feature>
<organism evidence="3 4">
    <name type="scientific">Oceanimonas smirnovii</name>
    <dbReference type="NCBI Taxonomy" id="264574"/>
    <lineage>
        <taxon>Bacteria</taxon>
        <taxon>Pseudomonadati</taxon>
        <taxon>Pseudomonadota</taxon>
        <taxon>Gammaproteobacteria</taxon>
        <taxon>Aeromonadales</taxon>
        <taxon>Aeromonadaceae</taxon>
        <taxon>Oceanimonas</taxon>
    </lineage>
</organism>
<accession>A0ABW7NZQ3</accession>
<feature type="compositionally biased region" description="Low complexity" evidence="1">
    <location>
        <begin position="33"/>
        <end position="42"/>
    </location>
</feature>